<dbReference type="SMART" id="SM00530">
    <property type="entry name" value="HTH_XRE"/>
    <property type="match status" value="1"/>
</dbReference>
<evidence type="ECO:0000313" key="2">
    <source>
        <dbReference type="EMBL" id="MTF37559.1"/>
    </source>
</evidence>
<dbReference type="SUPFAM" id="SSF47413">
    <property type="entry name" value="lambda repressor-like DNA-binding domains"/>
    <property type="match status" value="1"/>
</dbReference>
<comment type="caution">
    <text evidence="2">The sequence shown here is derived from an EMBL/GenBank/DDBJ whole genome shotgun (WGS) entry which is preliminary data.</text>
</comment>
<dbReference type="Pfam" id="PF01381">
    <property type="entry name" value="HTH_3"/>
    <property type="match status" value="1"/>
</dbReference>
<reference evidence="2 3" key="1">
    <citation type="submission" date="2019-11" db="EMBL/GenBank/DDBJ databases">
        <title>Isolation of a new High Light Tolerant Cyanobacteria.</title>
        <authorList>
            <person name="Dobson Z."/>
            <person name="Vaughn N."/>
            <person name="Vaughn M."/>
            <person name="Fromme P."/>
            <person name="Mazor Y."/>
        </authorList>
    </citation>
    <scope>NUCLEOTIDE SEQUENCE [LARGE SCALE GENOMIC DNA]</scope>
    <source>
        <strain evidence="2 3">0216</strain>
    </source>
</reference>
<dbReference type="AlphaFoldDB" id="A0A844GRK6"/>
<feature type="domain" description="HTH cro/C1-type" evidence="1">
    <location>
        <begin position="32"/>
        <end position="76"/>
    </location>
</feature>
<dbReference type="GO" id="GO:0003677">
    <property type="term" value="F:DNA binding"/>
    <property type="evidence" value="ECO:0007669"/>
    <property type="project" value="InterPro"/>
</dbReference>
<dbReference type="Gene3D" id="1.10.260.40">
    <property type="entry name" value="lambda repressor-like DNA-binding domains"/>
    <property type="match status" value="1"/>
</dbReference>
<evidence type="ECO:0000313" key="3">
    <source>
        <dbReference type="Proteomes" id="UP000437131"/>
    </source>
</evidence>
<protein>
    <submittedName>
        <fullName evidence="2">Helix-turn-helix domain-containing protein</fullName>
    </submittedName>
</protein>
<gene>
    <name evidence="2" type="ORF">GGC33_01230</name>
</gene>
<proteinExistence type="predicted"/>
<dbReference type="InterPro" id="IPR010982">
    <property type="entry name" value="Lambda_DNA-bd_dom_sf"/>
</dbReference>
<dbReference type="CDD" id="cd00093">
    <property type="entry name" value="HTH_XRE"/>
    <property type="match status" value="1"/>
</dbReference>
<sequence length="124" mass="14232">MEKETNSFDNLMPEINKEKLKKLITELRGEGTQKSLAEKLNVAPYTISSWINKVSSPSRENLDMIADYMGISLDILMSKITDNSNIYSNNNIPRTPQGFSTLLDYHLSKEQQLELAKLILNKYY</sequence>
<dbReference type="InterPro" id="IPR001387">
    <property type="entry name" value="Cro/C1-type_HTH"/>
</dbReference>
<name>A0A844GRK6_9CHRO</name>
<organism evidence="2 3">
    <name type="scientific">Cyanobacterium aponinum 0216</name>
    <dbReference type="NCBI Taxonomy" id="2676140"/>
    <lineage>
        <taxon>Bacteria</taxon>
        <taxon>Bacillati</taxon>
        <taxon>Cyanobacteriota</taxon>
        <taxon>Cyanophyceae</taxon>
        <taxon>Oscillatoriophycideae</taxon>
        <taxon>Chroococcales</taxon>
        <taxon>Geminocystaceae</taxon>
        <taxon>Cyanobacterium</taxon>
    </lineage>
</organism>
<accession>A0A844GRK6</accession>
<evidence type="ECO:0000259" key="1">
    <source>
        <dbReference type="PROSITE" id="PS50943"/>
    </source>
</evidence>
<dbReference type="PROSITE" id="PS50943">
    <property type="entry name" value="HTH_CROC1"/>
    <property type="match status" value="1"/>
</dbReference>
<dbReference type="RefSeq" id="WP_155082466.1">
    <property type="nucleotide sequence ID" value="NZ_WMIA01000001.1"/>
</dbReference>
<dbReference type="Proteomes" id="UP000437131">
    <property type="component" value="Unassembled WGS sequence"/>
</dbReference>
<dbReference type="EMBL" id="WMIA01000001">
    <property type="protein sequence ID" value="MTF37559.1"/>
    <property type="molecule type" value="Genomic_DNA"/>
</dbReference>